<keyword evidence="3" id="KW-1185">Reference proteome</keyword>
<sequence>MRQLLGVHARQDGQLPLLRELFLQRLPQSVRLVLAGSNETSLDRLAQLADRITEYSTPTFAPIAAARTHEQPDRLSRLEEKLQHLTETMQKLVLSGASQQDEQRRNRSPSRHPSSSQRSHARDTQDGVCCRPSTARLLAAPAPPPPCSGNNVLSGPALGISTGGMLRLLARGPPFPLSCRRTRGCLLLSLVERNSRHSHGVEINSLALQLQTSFTSPFSLASAADIPGRYRLKSWNRFEISVYQDGWITSGSFLCSSYNPCSVAPLLIHANCQARSLSFFIRCKHLPDEVVRLFGGLAPSAGHGIRVLKILRSEWHRQARMLKDLLKTSLGDPGRTRHATREWKNLLAIVSSGTEFMWKQTLPGLRASIPKKTVPTTCSVRTTGQVSLPDYVEKALKLGPKFAVEPRLSAPELLSLVRRISKCAPEGEANRCISEGVDVISRKNIGASRVPVSRVVSFLKQKRLCVLPADKEGGFVVLGEGDYDERACSAVAKVFNECNNVSLRKTCSTPAGWLSPYRHIPLVITKTIGGIKAKVRTQLAAMQ</sequence>
<dbReference type="EMBL" id="JABSTU010000001">
    <property type="protein sequence ID" value="KAH8042703.1"/>
    <property type="molecule type" value="Genomic_DNA"/>
</dbReference>
<dbReference type="PANTHER" id="PTHR33327:SF3">
    <property type="entry name" value="RNA-DIRECTED DNA POLYMERASE"/>
    <property type="match status" value="1"/>
</dbReference>
<dbReference type="PANTHER" id="PTHR33327">
    <property type="entry name" value="ENDONUCLEASE"/>
    <property type="match status" value="1"/>
</dbReference>
<name>A0A9J6F948_RHIMP</name>
<dbReference type="AlphaFoldDB" id="A0A9J6F948"/>
<dbReference type="VEuPathDB" id="VectorBase:LOC119185061"/>
<accession>A0A9J6F948</accession>
<evidence type="ECO:0000313" key="3">
    <source>
        <dbReference type="Proteomes" id="UP000821866"/>
    </source>
</evidence>
<reference evidence="2" key="1">
    <citation type="journal article" date="2020" name="Cell">
        <title>Large-Scale Comparative Analyses of Tick Genomes Elucidate Their Genetic Diversity and Vector Capacities.</title>
        <authorList>
            <consortium name="Tick Genome and Microbiome Consortium (TIGMIC)"/>
            <person name="Jia N."/>
            <person name="Wang J."/>
            <person name="Shi W."/>
            <person name="Du L."/>
            <person name="Sun Y."/>
            <person name="Zhan W."/>
            <person name="Jiang J.F."/>
            <person name="Wang Q."/>
            <person name="Zhang B."/>
            <person name="Ji P."/>
            <person name="Bell-Sakyi L."/>
            <person name="Cui X.M."/>
            <person name="Yuan T.T."/>
            <person name="Jiang B.G."/>
            <person name="Yang W.F."/>
            <person name="Lam T.T."/>
            <person name="Chang Q.C."/>
            <person name="Ding S.J."/>
            <person name="Wang X.J."/>
            <person name="Zhu J.G."/>
            <person name="Ruan X.D."/>
            <person name="Zhao L."/>
            <person name="Wei J.T."/>
            <person name="Ye R.Z."/>
            <person name="Que T.C."/>
            <person name="Du C.H."/>
            <person name="Zhou Y.H."/>
            <person name="Cheng J.X."/>
            <person name="Dai P.F."/>
            <person name="Guo W.B."/>
            <person name="Han X.H."/>
            <person name="Huang E.J."/>
            <person name="Li L.F."/>
            <person name="Wei W."/>
            <person name="Gao Y.C."/>
            <person name="Liu J.Z."/>
            <person name="Shao H.Z."/>
            <person name="Wang X."/>
            <person name="Wang C.C."/>
            <person name="Yang T.C."/>
            <person name="Huo Q.B."/>
            <person name="Li W."/>
            <person name="Chen H.Y."/>
            <person name="Chen S.E."/>
            <person name="Zhou L.G."/>
            <person name="Ni X.B."/>
            <person name="Tian J.H."/>
            <person name="Sheng Y."/>
            <person name="Liu T."/>
            <person name="Pan Y.S."/>
            <person name="Xia L.Y."/>
            <person name="Li J."/>
            <person name="Zhao F."/>
            <person name="Cao W.C."/>
        </authorList>
    </citation>
    <scope>NUCLEOTIDE SEQUENCE</scope>
    <source>
        <strain evidence="2">Rmic-2018</strain>
    </source>
</reference>
<evidence type="ECO:0000313" key="2">
    <source>
        <dbReference type="EMBL" id="KAH8042703.1"/>
    </source>
</evidence>
<organism evidence="2 3">
    <name type="scientific">Rhipicephalus microplus</name>
    <name type="common">Cattle tick</name>
    <name type="synonym">Boophilus microplus</name>
    <dbReference type="NCBI Taxonomy" id="6941"/>
    <lineage>
        <taxon>Eukaryota</taxon>
        <taxon>Metazoa</taxon>
        <taxon>Ecdysozoa</taxon>
        <taxon>Arthropoda</taxon>
        <taxon>Chelicerata</taxon>
        <taxon>Arachnida</taxon>
        <taxon>Acari</taxon>
        <taxon>Parasitiformes</taxon>
        <taxon>Ixodida</taxon>
        <taxon>Ixodoidea</taxon>
        <taxon>Ixodidae</taxon>
        <taxon>Rhipicephalinae</taxon>
        <taxon>Rhipicephalus</taxon>
        <taxon>Boophilus</taxon>
    </lineage>
</organism>
<feature type="region of interest" description="Disordered" evidence="1">
    <location>
        <begin position="95"/>
        <end position="128"/>
    </location>
</feature>
<dbReference type="Proteomes" id="UP000821866">
    <property type="component" value="Chromosome 1"/>
</dbReference>
<protein>
    <submittedName>
        <fullName evidence="2">Uncharacterized protein</fullName>
    </submittedName>
</protein>
<gene>
    <name evidence="2" type="ORF">HPB51_025535</name>
</gene>
<reference evidence="2" key="2">
    <citation type="submission" date="2021-09" db="EMBL/GenBank/DDBJ databases">
        <authorList>
            <person name="Jia N."/>
            <person name="Wang J."/>
            <person name="Shi W."/>
            <person name="Du L."/>
            <person name="Sun Y."/>
            <person name="Zhan W."/>
            <person name="Jiang J."/>
            <person name="Wang Q."/>
            <person name="Zhang B."/>
            <person name="Ji P."/>
            <person name="Sakyi L.B."/>
            <person name="Cui X."/>
            <person name="Yuan T."/>
            <person name="Jiang B."/>
            <person name="Yang W."/>
            <person name="Lam T.T.-Y."/>
            <person name="Chang Q."/>
            <person name="Ding S."/>
            <person name="Wang X."/>
            <person name="Zhu J."/>
            <person name="Ruan X."/>
            <person name="Zhao L."/>
            <person name="Wei J."/>
            <person name="Que T."/>
            <person name="Du C."/>
            <person name="Cheng J."/>
            <person name="Dai P."/>
            <person name="Han X."/>
            <person name="Huang E."/>
            <person name="Gao Y."/>
            <person name="Liu J."/>
            <person name="Shao H."/>
            <person name="Ye R."/>
            <person name="Li L."/>
            <person name="Wei W."/>
            <person name="Wang X."/>
            <person name="Wang C."/>
            <person name="Huo Q."/>
            <person name="Li W."/>
            <person name="Guo W."/>
            <person name="Chen H."/>
            <person name="Chen S."/>
            <person name="Zhou L."/>
            <person name="Zhou L."/>
            <person name="Ni X."/>
            <person name="Tian J."/>
            <person name="Zhou Y."/>
            <person name="Sheng Y."/>
            <person name="Liu T."/>
            <person name="Pan Y."/>
            <person name="Xia L."/>
            <person name="Li J."/>
            <person name="Zhao F."/>
            <person name="Cao W."/>
        </authorList>
    </citation>
    <scope>NUCLEOTIDE SEQUENCE</scope>
    <source>
        <strain evidence="2">Rmic-2018</strain>
        <tissue evidence="2">Larvae</tissue>
    </source>
</reference>
<proteinExistence type="predicted"/>
<evidence type="ECO:0000256" key="1">
    <source>
        <dbReference type="SAM" id="MobiDB-lite"/>
    </source>
</evidence>
<comment type="caution">
    <text evidence="2">The sequence shown here is derived from an EMBL/GenBank/DDBJ whole genome shotgun (WGS) entry which is preliminary data.</text>
</comment>
<dbReference type="VEuPathDB" id="VectorBase:LOC119168391"/>